<dbReference type="GO" id="GO:0004806">
    <property type="term" value="F:triacylglycerol lipase activity"/>
    <property type="evidence" value="ECO:0007669"/>
    <property type="project" value="TreeGrafter"/>
</dbReference>
<dbReference type="PANTHER" id="PTHR43433">
    <property type="entry name" value="HYDROLASE, ALPHA/BETA FOLD FAMILY PROTEIN"/>
    <property type="match status" value="1"/>
</dbReference>
<dbReference type="Pfam" id="PF00561">
    <property type="entry name" value="Abhydrolase_1"/>
    <property type="match status" value="1"/>
</dbReference>
<dbReference type="InterPro" id="IPR029058">
    <property type="entry name" value="AB_hydrolase_fold"/>
</dbReference>
<dbReference type="Gene3D" id="3.40.50.1820">
    <property type="entry name" value="alpha/beta hydrolase"/>
    <property type="match status" value="1"/>
</dbReference>
<protein>
    <recommendedName>
        <fullName evidence="1">AB hydrolase-1 domain-containing protein</fullName>
    </recommendedName>
</protein>
<dbReference type="InterPro" id="IPR000073">
    <property type="entry name" value="AB_hydrolase_1"/>
</dbReference>
<accession>A0A9Q0AS50</accession>
<keyword evidence="3" id="KW-1185">Reference proteome</keyword>
<evidence type="ECO:0000259" key="1">
    <source>
        <dbReference type="Pfam" id="PF00561"/>
    </source>
</evidence>
<dbReference type="Proteomes" id="UP000829685">
    <property type="component" value="Unassembled WGS sequence"/>
</dbReference>
<feature type="domain" description="AB hydrolase-1" evidence="1">
    <location>
        <begin position="31"/>
        <end position="281"/>
    </location>
</feature>
<name>A0A9Q0AS50_9PEZI</name>
<dbReference type="PANTHER" id="PTHR43433:SF5">
    <property type="entry name" value="AB HYDROLASE-1 DOMAIN-CONTAINING PROTEIN"/>
    <property type="match status" value="1"/>
</dbReference>
<dbReference type="SUPFAM" id="SSF53474">
    <property type="entry name" value="alpha/beta-Hydrolases"/>
    <property type="match status" value="1"/>
</dbReference>
<dbReference type="EMBL" id="JAFIMR010000006">
    <property type="protein sequence ID" value="KAI1877340.1"/>
    <property type="molecule type" value="Genomic_DNA"/>
</dbReference>
<dbReference type="InterPro" id="IPR050471">
    <property type="entry name" value="AB_hydrolase"/>
</dbReference>
<dbReference type="AlphaFoldDB" id="A0A9Q0AS50"/>
<dbReference type="GO" id="GO:0046503">
    <property type="term" value="P:glycerolipid catabolic process"/>
    <property type="evidence" value="ECO:0007669"/>
    <property type="project" value="TreeGrafter"/>
</dbReference>
<reference evidence="2" key="1">
    <citation type="submission" date="2021-03" db="EMBL/GenBank/DDBJ databases">
        <title>Revisited historic fungal species revealed as producer of novel bioactive compounds through whole genome sequencing and comparative genomics.</title>
        <authorList>
            <person name="Vignolle G.A."/>
            <person name="Hochenegger N."/>
            <person name="Mach R.L."/>
            <person name="Mach-Aigner A.R."/>
            <person name="Javad Rahimi M."/>
            <person name="Salim K.A."/>
            <person name="Chan C.M."/>
            <person name="Lim L.B.L."/>
            <person name="Cai F."/>
            <person name="Druzhinina I.S."/>
            <person name="U'Ren J.M."/>
            <person name="Derntl C."/>
        </authorList>
    </citation>
    <scope>NUCLEOTIDE SEQUENCE</scope>
    <source>
        <strain evidence="2">TUCIM 5799</strain>
    </source>
</reference>
<evidence type="ECO:0000313" key="2">
    <source>
        <dbReference type="EMBL" id="KAI1877340.1"/>
    </source>
</evidence>
<comment type="caution">
    <text evidence="2">The sequence shown here is derived from an EMBL/GenBank/DDBJ whole genome shotgun (WGS) entry which is preliminary data.</text>
</comment>
<proteinExistence type="predicted"/>
<organism evidence="2 3">
    <name type="scientific">Neoarthrinium moseri</name>
    <dbReference type="NCBI Taxonomy" id="1658444"/>
    <lineage>
        <taxon>Eukaryota</taxon>
        <taxon>Fungi</taxon>
        <taxon>Dikarya</taxon>
        <taxon>Ascomycota</taxon>
        <taxon>Pezizomycotina</taxon>
        <taxon>Sordariomycetes</taxon>
        <taxon>Xylariomycetidae</taxon>
        <taxon>Amphisphaeriales</taxon>
        <taxon>Apiosporaceae</taxon>
        <taxon>Neoarthrinium</taxon>
    </lineage>
</organism>
<evidence type="ECO:0000313" key="3">
    <source>
        <dbReference type="Proteomes" id="UP000829685"/>
    </source>
</evidence>
<sequence>METSDDLFLSLPSGCRICYRVFGKLSDPAISIIPGYGMAMTQKSGDLVRLLSPPDSPHYVIRYDPRDTGLSSSFPRPTDGSLVYTLDDLVDDVLGLVAHLKLNRVHIVGSSMGGPITWLTASRLPDVVRSLALVVTSPTGRIQNGTDNLPPVYVEGSYLVSEAFDIPDDLDDDEGWINSYTRLDLALATRPPTDEERAEARHESEVTYRREKESGTIWTKWNHSDAASVRWPCEALKGINCPTVVTHAAKDQIFPLAHAEALRDNVKGATLVVIEDCGHELPHRVRGQLSEVIRANIRKGENL</sequence>
<gene>
    <name evidence="2" type="ORF">JX265_003348</name>
</gene>